<accession>A0A382CF92</accession>
<organism evidence="1">
    <name type="scientific">marine metagenome</name>
    <dbReference type="NCBI Taxonomy" id="408172"/>
    <lineage>
        <taxon>unclassified sequences</taxon>
        <taxon>metagenomes</taxon>
        <taxon>ecological metagenomes</taxon>
    </lineage>
</organism>
<protein>
    <submittedName>
        <fullName evidence="1">Uncharacterized protein</fullName>
    </submittedName>
</protein>
<reference evidence="1" key="1">
    <citation type="submission" date="2018-05" db="EMBL/GenBank/DDBJ databases">
        <authorList>
            <person name="Lanie J.A."/>
            <person name="Ng W.-L."/>
            <person name="Kazmierczak K.M."/>
            <person name="Andrzejewski T.M."/>
            <person name="Davidsen T.M."/>
            <person name="Wayne K.J."/>
            <person name="Tettelin H."/>
            <person name="Glass J.I."/>
            <person name="Rusch D."/>
            <person name="Podicherti R."/>
            <person name="Tsui H.-C.T."/>
            <person name="Winkler M.E."/>
        </authorList>
    </citation>
    <scope>NUCLEOTIDE SEQUENCE</scope>
</reference>
<evidence type="ECO:0000313" key="1">
    <source>
        <dbReference type="EMBL" id="SVB24720.1"/>
    </source>
</evidence>
<dbReference type="EMBL" id="UINC01034218">
    <property type="protein sequence ID" value="SVB24720.1"/>
    <property type="molecule type" value="Genomic_DNA"/>
</dbReference>
<proteinExistence type="predicted"/>
<dbReference type="AlphaFoldDB" id="A0A382CF92"/>
<sequence>MELTGEAYNYWCKHCKVFINDDGDVIEIWERDDDDWHDCEIRIPGFDNSDRLIQKELGPLHLRYVHYGEMKKSEM</sequence>
<feature type="non-terminal residue" evidence="1">
    <location>
        <position position="75"/>
    </location>
</feature>
<name>A0A382CF92_9ZZZZ</name>
<gene>
    <name evidence="1" type="ORF">METZ01_LOCUS177574</name>
</gene>